<organism evidence="1 2">
    <name type="scientific">Cotesia glomerata</name>
    <name type="common">Lepidopteran parasitic wasp</name>
    <name type="synonym">Apanteles glomeratus</name>
    <dbReference type="NCBI Taxonomy" id="32391"/>
    <lineage>
        <taxon>Eukaryota</taxon>
        <taxon>Metazoa</taxon>
        <taxon>Ecdysozoa</taxon>
        <taxon>Arthropoda</taxon>
        <taxon>Hexapoda</taxon>
        <taxon>Insecta</taxon>
        <taxon>Pterygota</taxon>
        <taxon>Neoptera</taxon>
        <taxon>Endopterygota</taxon>
        <taxon>Hymenoptera</taxon>
        <taxon>Apocrita</taxon>
        <taxon>Ichneumonoidea</taxon>
        <taxon>Braconidae</taxon>
        <taxon>Microgastrinae</taxon>
        <taxon>Cotesia</taxon>
    </lineage>
</organism>
<comment type="caution">
    <text evidence="1">The sequence shown here is derived from an EMBL/GenBank/DDBJ whole genome shotgun (WGS) entry which is preliminary data.</text>
</comment>
<keyword evidence="2" id="KW-1185">Reference proteome</keyword>
<sequence>MNFQRSPFFRQGRRYEFTGYVQELFGYRELLFTDNFSFGIRDRSGDHVIMIVDNQHELESIIEINQVLMVRVVCRYGRSYDVGQNYSPFEFRVFSFNSVMLTSMFYVPANSTYERRVFECEMEED</sequence>
<protein>
    <submittedName>
        <fullName evidence="1">Uncharacterized protein</fullName>
    </submittedName>
</protein>
<evidence type="ECO:0000313" key="1">
    <source>
        <dbReference type="EMBL" id="KAH0557506.1"/>
    </source>
</evidence>
<proteinExistence type="predicted"/>
<gene>
    <name evidence="1" type="ORF">KQX54_007201</name>
</gene>
<dbReference type="Proteomes" id="UP000826195">
    <property type="component" value="Unassembled WGS sequence"/>
</dbReference>
<accession>A0AAV7IUT9</accession>
<dbReference type="EMBL" id="JAHXZJ010000747">
    <property type="protein sequence ID" value="KAH0557506.1"/>
    <property type="molecule type" value="Genomic_DNA"/>
</dbReference>
<reference evidence="1 2" key="1">
    <citation type="journal article" date="2021" name="J. Hered.">
        <title>A chromosome-level genome assembly of the parasitoid wasp, Cotesia glomerata (Hymenoptera: Braconidae).</title>
        <authorList>
            <person name="Pinto B.J."/>
            <person name="Weis J.J."/>
            <person name="Gamble T."/>
            <person name="Ode P.J."/>
            <person name="Paul R."/>
            <person name="Zaspel J.M."/>
        </authorList>
    </citation>
    <scope>NUCLEOTIDE SEQUENCE [LARGE SCALE GENOMIC DNA]</scope>
    <source>
        <strain evidence="1">CgM1</strain>
    </source>
</reference>
<name>A0AAV7IUT9_COTGL</name>
<dbReference type="AlphaFoldDB" id="A0AAV7IUT9"/>
<evidence type="ECO:0000313" key="2">
    <source>
        <dbReference type="Proteomes" id="UP000826195"/>
    </source>
</evidence>